<gene>
    <name evidence="2" type="ORF">KIPB_004020</name>
</gene>
<reference evidence="2 3" key="1">
    <citation type="journal article" date="2018" name="PLoS ONE">
        <title>The draft genome of Kipferlia bialata reveals reductive genome evolution in fornicate parasites.</title>
        <authorList>
            <person name="Tanifuji G."/>
            <person name="Takabayashi S."/>
            <person name="Kume K."/>
            <person name="Takagi M."/>
            <person name="Nakayama T."/>
            <person name="Kamikawa R."/>
            <person name="Inagaki Y."/>
            <person name="Hashimoto T."/>
        </authorList>
    </citation>
    <scope>NUCLEOTIDE SEQUENCE [LARGE SCALE GENOMIC DNA]</scope>
    <source>
        <strain evidence="2">NY0173</strain>
    </source>
</reference>
<proteinExistence type="predicted"/>
<feature type="non-terminal residue" evidence="2">
    <location>
        <position position="1"/>
    </location>
</feature>
<organism evidence="2 3">
    <name type="scientific">Kipferlia bialata</name>
    <dbReference type="NCBI Taxonomy" id="797122"/>
    <lineage>
        <taxon>Eukaryota</taxon>
        <taxon>Metamonada</taxon>
        <taxon>Carpediemonas-like organisms</taxon>
        <taxon>Kipferlia</taxon>
    </lineage>
</organism>
<evidence type="ECO:0000313" key="2">
    <source>
        <dbReference type="EMBL" id="GIQ82815.1"/>
    </source>
</evidence>
<feature type="region of interest" description="Disordered" evidence="1">
    <location>
        <begin position="142"/>
        <end position="173"/>
    </location>
</feature>
<sequence>MDPRIEWLRDVVCLELNLERSAFERLLKADSSQVHDQLTSFLQNSLSAPVVLFYAVSQSPGVAMASHGQEGYSDLDGDSKRVFFIHTSDQPIALPADLGEEGLEGFMSHVLDFGVLNKSTLESLENHLNAYFVPALQVGTDEQTESAAVNDETIDPRAEMRPTAQKLSAHLNT</sequence>
<dbReference type="AlphaFoldDB" id="A0A9K3GHT3"/>
<comment type="caution">
    <text evidence="2">The sequence shown here is derived from an EMBL/GenBank/DDBJ whole genome shotgun (WGS) entry which is preliminary data.</text>
</comment>
<name>A0A9K3GHT3_9EUKA</name>
<accession>A0A9K3GHT3</accession>
<dbReference type="EMBL" id="BDIP01000822">
    <property type="protein sequence ID" value="GIQ82815.1"/>
    <property type="molecule type" value="Genomic_DNA"/>
</dbReference>
<evidence type="ECO:0000313" key="3">
    <source>
        <dbReference type="Proteomes" id="UP000265618"/>
    </source>
</evidence>
<evidence type="ECO:0000256" key="1">
    <source>
        <dbReference type="SAM" id="MobiDB-lite"/>
    </source>
</evidence>
<dbReference type="Proteomes" id="UP000265618">
    <property type="component" value="Unassembled WGS sequence"/>
</dbReference>
<keyword evidence="3" id="KW-1185">Reference proteome</keyword>
<protein>
    <submittedName>
        <fullName evidence="2">Uncharacterized protein</fullName>
    </submittedName>
</protein>